<dbReference type="InterPro" id="IPR036683">
    <property type="entry name" value="CO_DH_flav_C_dom_sf"/>
</dbReference>
<dbReference type="SUPFAM" id="SSF56176">
    <property type="entry name" value="FAD-binding/transporter-associated domain-like"/>
    <property type="match status" value="1"/>
</dbReference>
<evidence type="ECO:0000256" key="1">
    <source>
        <dbReference type="ARBA" id="ARBA00022630"/>
    </source>
</evidence>
<gene>
    <name evidence="5" type="ORF">B9Q13_05420</name>
</gene>
<dbReference type="AlphaFoldDB" id="A0A2R6BZW9"/>
<dbReference type="Proteomes" id="UP000241886">
    <property type="component" value="Unassembled WGS sequence"/>
</dbReference>
<evidence type="ECO:0000259" key="4">
    <source>
        <dbReference type="PROSITE" id="PS51387"/>
    </source>
</evidence>
<dbReference type="PROSITE" id="PS51387">
    <property type="entry name" value="FAD_PCMH"/>
    <property type="match status" value="1"/>
</dbReference>
<dbReference type="GO" id="GO:0071949">
    <property type="term" value="F:FAD binding"/>
    <property type="evidence" value="ECO:0007669"/>
    <property type="project" value="InterPro"/>
</dbReference>
<accession>A0A2R6BZW9</accession>
<comment type="caution">
    <text evidence="5">The sequence shown here is derived from an EMBL/GenBank/DDBJ whole genome shotgun (WGS) entry which is preliminary data.</text>
</comment>
<protein>
    <recommendedName>
        <fullName evidence="4">FAD-binding PCMH-type domain-containing protein</fullName>
    </recommendedName>
</protein>
<evidence type="ECO:0000256" key="2">
    <source>
        <dbReference type="ARBA" id="ARBA00022827"/>
    </source>
</evidence>
<dbReference type="InterPro" id="IPR036318">
    <property type="entry name" value="FAD-bd_PCMH-like_sf"/>
</dbReference>
<dbReference type="Gene3D" id="3.30.390.50">
    <property type="entry name" value="CO dehydrogenase flavoprotein, C-terminal domain"/>
    <property type="match status" value="1"/>
</dbReference>
<dbReference type="Pfam" id="PF00941">
    <property type="entry name" value="FAD_binding_5"/>
    <property type="match status" value="1"/>
</dbReference>
<dbReference type="InterPro" id="IPR016166">
    <property type="entry name" value="FAD-bd_PCMH"/>
</dbReference>
<dbReference type="SMART" id="SM01092">
    <property type="entry name" value="CO_deh_flav_C"/>
    <property type="match status" value="1"/>
</dbReference>
<feature type="domain" description="FAD-binding PCMH-type" evidence="4">
    <location>
        <begin position="9"/>
        <end position="185"/>
    </location>
</feature>
<proteinExistence type="predicted"/>
<name>A0A2R6BZW9_9ARCH</name>
<evidence type="ECO:0000313" key="6">
    <source>
        <dbReference type="Proteomes" id="UP000241886"/>
    </source>
</evidence>
<dbReference type="PANTHER" id="PTHR42659">
    <property type="entry name" value="XANTHINE DEHYDROGENASE SUBUNIT C-RELATED"/>
    <property type="match status" value="1"/>
</dbReference>
<dbReference type="Pfam" id="PF03450">
    <property type="entry name" value="CO_deh_flav_C"/>
    <property type="match status" value="1"/>
</dbReference>
<dbReference type="InterPro" id="IPR051312">
    <property type="entry name" value="Diverse_Substr_Oxidored"/>
</dbReference>
<dbReference type="PANTHER" id="PTHR42659:SF2">
    <property type="entry name" value="XANTHINE DEHYDROGENASE SUBUNIT C-RELATED"/>
    <property type="match status" value="1"/>
</dbReference>
<reference evidence="5 6" key="1">
    <citation type="submission" date="2017-04" db="EMBL/GenBank/DDBJ databases">
        <title>Novel microbial lineages endemic to geothermal iron-oxide mats fill important gaps in the evolutionary history of Archaea.</title>
        <authorList>
            <person name="Jay Z.J."/>
            <person name="Beam J.P."/>
            <person name="Dlakic M."/>
            <person name="Rusch D.B."/>
            <person name="Kozubal M.A."/>
            <person name="Inskeep W.P."/>
        </authorList>
    </citation>
    <scope>NUCLEOTIDE SEQUENCE [LARGE SCALE GENOMIC DNA]</scope>
    <source>
        <strain evidence="5">ECH_B_SAG-G16</strain>
    </source>
</reference>
<keyword evidence="2" id="KW-0274">FAD</keyword>
<dbReference type="InterPro" id="IPR005107">
    <property type="entry name" value="CO_DH_flav_C"/>
</dbReference>
<dbReference type="GO" id="GO:0016491">
    <property type="term" value="F:oxidoreductase activity"/>
    <property type="evidence" value="ECO:0007669"/>
    <property type="project" value="UniProtKB-KW"/>
</dbReference>
<dbReference type="InterPro" id="IPR016169">
    <property type="entry name" value="FAD-bd_PCMH_sub2"/>
</dbReference>
<organism evidence="5 6">
    <name type="scientific">Candidatus Marsarchaeota G2 archaeon ECH_B_SAG-G16</name>
    <dbReference type="NCBI Taxonomy" id="1978167"/>
    <lineage>
        <taxon>Archaea</taxon>
        <taxon>Candidatus Marsarchaeota</taxon>
        <taxon>Candidatus Marsarchaeota group 2</taxon>
    </lineage>
</organism>
<dbReference type="InterPro" id="IPR016167">
    <property type="entry name" value="FAD-bd_PCMH_sub1"/>
</dbReference>
<keyword evidence="3" id="KW-0560">Oxidoreductase</keyword>
<dbReference type="SUPFAM" id="SSF55447">
    <property type="entry name" value="CO dehydrogenase flavoprotein C-terminal domain-like"/>
    <property type="match status" value="1"/>
</dbReference>
<dbReference type="Gene3D" id="3.30.465.10">
    <property type="match status" value="1"/>
</dbReference>
<evidence type="ECO:0000313" key="5">
    <source>
        <dbReference type="EMBL" id="PSO04178.1"/>
    </source>
</evidence>
<keyword evidence="1" id="KW-0285">Flavoprotein</keyword>
<sequence length="300" mass="32397">MCAQLKIAMYPASFEYVSPKSLDEALSFLESHSDSSKVLAGGHSLIPLMKLRVVRPAYVVDIAKIPGLSYIKEEADEIRIGALTTYYEIETSDIVKRYLQALAEGVSQVADPQVRNWGTLGGSLCHCDPAGDAGSCVLALRGRMVVQSKSGKRVIESDEWFVDTFQSALKPNEILTEIVFPKIKGKNAGAYLKLERRAGDYAIAAVAVQISLDSSGVCSYAGIGLTAVGNTNLRAKKAEQTILGKTLDDKVIEEAAQAASEECKPVDDPLRGSAEYKRAMVKVLTKRALKRALERAKGGV</sequence>
<evidence type="ECO:0000256" key="3">
    <source>
        <dbReference type="ARBA" id="ARBA00023002"/>
    </source>
</evidence>
<dbReference type="InterPro" id="IPR002346">
    <property type="entry name" value="Mopterin_DH_FAD-bd"/>
</dbReference>
<dbReference type="EMBL" id="NEXO01000071">
    <property type="protein sequence ID" value="PSO04178.1"/>
    <property type="molecule type" value="Genomic_DNA"/>
</dbReference>
<dbReference type="Gene3D" id="3.30.43.10">
    <property type="entry name" value="Uridine Diphospho-n-acetylenolpyruvylglucosamine Reductase, domain 2"/>
    <property type="match status" value="1"/>
</dbReference>